<dbReference type="STRING" id="543877.AM2010_1264"/>
<keyword evidence="1" id="KW-0808">Transferase</keyword>
<dbReference type="PANTHER" id="PTHR20974">
    <property type="entry name" value="UPF0585 PROTEIN CG18661"/>
    <property type="match status" value="1"/>
</dbReference>
<dbReference type="GO" id="GO:0008168">
    <property type="term" value="F:methyltransferase activity"/>
    <property type="evidence" value="ECO:0007669"/>
    <property type="project" value="UniProtKB-KW"/>
</dbReference>
<dbReference type="OrthoDB" id="5525831at2"/>
<proteinExistence type="predicted"/>
<dbReference type="GO" id="GO:0032259">
    <property type="term" value="P:methylation"/>
    <property type="evidence" value="ECO:0007669"/>
    <property type="project" value="UniProtKB-KW"/>
</dbReference>
<dbReference type="Gene3D" id="3.40.50.150">
    <property type="entry name" value="Vaccinia Virus protein VP39"/>
    <property type="match status" value="1"/>
</dbReference>
<dbReference type="InterPro" id="IPR029063">
    <property type="entry name" value="SAM-dependent_MTases_sf"/>
</dbReference>
<dbReference type="PATRIC" id="fig|543877.4.peg.1283"/>
<gene>
    <name evidence="1" type="ORF">AM2010_1264</name>
</gene>
<dbReference type="PANTHER" id="PTHR20974:SF0">
    <property type="entry name" value="UPF0585 PROTEIN CG18661"/>
    <property type="match status" value="1"/>
</dbReference>
<dbReference type="SUPFAM" id="SSF53335">
    <property type="entry name" value="S-adenosyl-L-methionine-dependent methyltransferases"/>
    <property type="match status" value="1"/>
</dbReference>
<dbReference type="AlphaFoldDB" id="A0A0G3XAB5"/>
<sequence length="197" mass="21414">MKRRAPATARNSAPIAAVLHNELPASGTVLEIASGSGEHALFFSDRFPDLTWQPSDPDPDALASIAAWRDEQGPANLRPPLQLDASAPDWSVKRADALLCINMIHISAWEASVGLFRGGSSVLARGAPLILYGPYLEDDIETAPSNLAFDRSLKERNPAWGLRNVSQIDGVAADWGFERTGRHEMPANNLMLIYCRA</sequence>
<keyword evidence="2" id="KW-1185">Reference proteome</keyword>
<dbReference type="Pfam" id="PF06080">
    <property type="entry name" value="DUF938"/>
    <property type="match status" value="1"/>
</dbReference>
<dbReference type="Proteomes" id="UP000037643">
    <property type="component" value="Chromosome"/>
</dbReference>
<name>A0A0G3XAB5_9SPHN</name>
<evidence type="ECO:0000313" key="2">
    <source>
        <dbReference type="Proteomes" id="UP000037643"/>
    </source>
</evidence>
<dbReference type="RefSeq" id="WP_082132975.1">
    <property type="nucleotide sequence ID" value="NZ_CP011805.1"/>
</dbReference>
<protein>
    <submittedName>
        <fullName evidence="1">SAM-dependent methyltransferase</fullName>
    </submittedName>
</protein>
<reference evidence="1 2" key="1">
    <citation type="submission" date="2015-06" db="EMBL/GenBank/DDBJ databases">
        <authorList>
            <person name="Kim K.M."/>
        </authorList>
    </citation>
    <scope>NUCLEOTIDE SEQUENCE [LARGE SCALE GENOMIC DNA]</scope>
    <source>
        <strain evidence="1 2">KCTC 22370</strain>
    </source>
</reference>
<dbReference type="EMBL" id="CP011805">
    <property type="protein sequence ID" value="AKM07338.1"/>
    <property type="molecule type" value="Genomic_DNA"/>
</dbReference>
<dbReference type="InterPro" id="IPR010342">
    <property type="entry name" value="DUF938"/>
</dbReference>
<keyword evidence="1" id="KW-0489">Methyltransferase</keyword>
<organism evidence="1 2">
    <name type="scientific">Pelagerythrobacter marensis</name>
    <dbReference type="NCBI Taxonomy" id="543877"/>
    <lineage>
        <taxon>Bacteria</taxon>
        <taxon>Pseudomonadati</taxon>
        <taxon>Pseudomonadota</taxon>
        <taxon>Alphaproteobacteria</taxon>
        <taxon>Sphingomonadales</taxon>
        <taxon>Erythrobacteraceae</taxon>
        <taxon>Pelagerythrobacter</taxon>
    </lineage>
</organism>
<evidence type="ECO:0000313" key="1">
    <source>
        <dbReference type="EMBL" id="AKM07338.1"/>
    </source>
</evidence>
<accession>A0A0G3XAB5</accession>
<dbReference type="KEGG" id="amx:AM2010_1264"/>